<dbReference type="PANTHER" id="PTHR36697:SF1">
    <property type="entry name" value="S-ADENOSYLMETHIONINE SYNTHASE"/>
    <property type="match status" value="1"/>
</dbReference>
<dbReference type="OrthoDB" id="9770738at2"/>
<evidence type="ECO:0000313" key="1">
    <source>
        <dbReference type="EMBL" id="RKQ64105.1"/>
    </source>
</evidence>
<dbReference type="InterPro" id="IPR042544">
    <property type="entry name" value="AdoMet_synthase_3"/>
</dbReference>
<keyword evidence="2" id="KW-1185">Reference proteome</keyword>
<dbReference type="Gene3D" id="3.30.300.280">
    <property type="entry name" value="S-adenosylmethionine synthetase, C-terminal domain"/>
    <property type="match status" value="1"/>
</dbReference>
<proteinExistence type="predicted"/>
<dbReference type="Pfam" id="PF01941">
    <property type="entry name" value="AdoMet_Synthase"/>
    <property type="match status" value="1"/>
</dbReference>
<reference evidence="1 2" key="1">
    <citation type="submission" date="2018-10" db="EMBL/GenBank/DDBJ databases">
        <title>Genomic Encyclopedia of Type Strains, Phase IV (KMG-IV): sequencing the most valuable type-strain genomes for metagenomic binning, comparative biology and taxonomic classification.</title>
        <authorList>
            <person name="Goeker M."/>
        </authorList>
    </citation>
    <scope>NUCLEOTIDE SEQUENCE [LARGE SCALE GENOMIC DNA]</scope>
    <source>
        <strain evidence="1 2">DSM 15521</strain>
    </source>
</reference>
<dbReference type="EMBL" id="RBIE01000001">
    <property type="protein sequence ID" value="RKQ64105.1"/>
    <property type="molecule type" value="Genomic_DNA"/>
</dbReference>
<dbReference type="Gene3D" id="3.30.300.10">
    <property type="match status" value="1"/>
</dbReference>
<dbReference type="PANTHER" id="PTHR36697">
    <property type="entry name" value="S-ADENOSYLMETHIONINE SYNTHASE"/>
    <property type="match status" value="1"/>
</dbReference>
<dbReference type="Proteomes" id="UP000280881">
    <property type="component" value="Unassembled WGS sequence"/>
</dbReference>
<organism evidence="1 2">
    <name type="scientific">Thermovibrio guaymasensis</name>
    <dbReference type="NCBI Taxonomy" id="240167"/>
    <lineage>
        <taxon>Bacteria</taxon>
        <taxon>Pseudomonadati</taxon>
        <taxon>Aquificota</taxon>
        <taxon>Aquificia</taxon>
        <taxon>Desulfurobacteriales</taxon>
        <taxon>Desulfurobacteriaceae</taxon>
        <taxon>Thermovibrio</taxon>
    </lineage>
</organism>
<comment type="caution">
    <text evidence="1">The sequence shown here is derived from an EMBL/GenBank/DDBJ whole genome shotgun (WGS) entry which is preliminary data.</text>
</comment>
<evidence type="ECO:0000313" key="2">
    <source>
        <dbReference type="Proteomes" id="UP000280881"/>
    </source>
</evidence>
<dbReference type="NCBIfam" id="NF003366">
    <property type="entry name" value="PRK04439.1-5"/>
    <property type="match status" value="1"/>
</dbReference>
<dbReference type="RefSeq" id="WP_121170575.1">
    <property type="nucleotide sequence ID" value="NZ_RBIE01000001.1"/>
</dbReference>
<dbReference type="InterPro" id="IPR027790">
    <property type="entry name" value="AdoMet_synthase_2_family"/>
</dbReference>
<protein>
    <submittedName>
        <fullName evidence="1">S-adenosylmethionine synthetase</fullName>
    </submittedName>
</protein>
<gene>
    <name evidence="1" type="ORF">C7457_0996</name>
</gene>
<sequence>MNIKVTPLDTMPVYAQEIEIVERKGLGHPDTICDALAEKLSAELCKFYYEKFGFVLHHNVDKNLLVGGSALPKFGGGEVKEPIEIFLSGRAIKEYKGVEIPVDEIAVESAKEWLRENIHAIDPENHVRIHTYIRPGSVDLVDIYMRQLKEGVSLSNDTSFGVGYAPFDDLENVVYHIEKRLNDKELKKIHPEIGEDIKVMGVRVGEKIKVTVACAFVDRFVKDVNDYAQKRENVKKIATEVAKKFTDREVEVEVNTGDDLERGNVYITVTGTSAEAGDDGEVGRGNRVNGLITPYRPMSLEAAAGKNPITHVGKLYNITSNEIARKVVEEIPEIEEAYVYMVSQIGKPVNQPLAVDVKVRSSEPTEAFQPKVEVIVRDCLADMKNTWKKLVSGEVTVY</sequence>
<name>A0A420W9Y9_9BACT</name>
<accession>A0A420W9Y9</accession>
<dbReference type="AlphaFoldDB" id="A0A420W9Y9"/>